<reference evidence="1 2" key="1">
    <citation type="submission" date="2019-07" db="EMBL/GenBank/DDBJ databases">
        <title>Genomic Encyclopedia of Archaeal and Bacterial Type Strains, Phase II (KMG-II): from individual species to whole genera.</title>
        <authorList>
            <person name="Goeker M."/>
        </authorList>
    </citation>
    <scope>NUCLEOTIDE SEQUENCE [LARGE SCALE GENOMIC DNA]</scope>
    <source>
        <strain evidence="1 2">DSM 17527</strain>
    </source>
</reference>
<keyword evidence="2" id="KW-1185">Reference proteome</keyword>
<dbReference type="Proteomes" id="UP000324376">
    <property type="component" value="Unassembled WGS sequence"/>
</dbReference>
<name>A0A5S5C1D6_9FLAO</name>
<comment type="caution">
    <text evidence="1">The sequence shown here is derived from an EMBL/GenBank/DDBJ whole genome shotgun (WGS) entry which is preliminary data.</text>
</comment>
<evidence type="ECO:0000313" key="1">
    <source>
        <dbReference type="EMBL" id="TYP72246.1"/>
    </source>
</evidence>
<protein>
    <submittedName>
        <fullName evidence="1">Uncharacterized protein</fullName>
    </submittedName>
</protein>
<sequence length="31" mass="3990">MWDRDRVKLIKYNIQKINYLDFSTRRNYLLL</sequence>
<dbReference type="AlphaFoldDB" id="A0A5S5C1D6"/>
<organism evidence="1 2">
    <name type="scientific">Aquimarina intermedia</name>
    <dbReference type="NCBI Taxonomy" id="350814"/>
    <lineage>
        <taxon>Bacteria</taxon>
        <taxon>Pseudomonadati</taxon>
        <taxon>Bacteroidota</taxon>
        <taxon>Flavobacteriia</taxon>
        <taxon>Flavobacteriales</taxon>
        <taxon>Flavobacteriaceae</taxon>
        <taxon>Aquimarina</taxon>
    </lineage>
</organism>
<proteinExistence type="predicted"/>
<dbReference type="EMBL" id="VNHU01000007">
    <property type="protein sequence ID" value="TYP72246.1"/>
    <property type="molecule type" value="Genomic_DNA"/>
</dbReference>
<gene>
    <name evidence="1" type="ORF">BD809_107131</name>
</gene>
<evidence type="ECO:0000313" key="2">
    <source>
        <dbReference type="Proteomes" id="UP000324376"/>
    </source>
</evidence>
<accession>A0A5S5C1D6</accession>